<dbReference type="Gene3D" id="3.40.50.720">
    <property type="entry name" value="NAD(P)-binding Rossmann-like Domain"/>
    <property type="match status" value="1"/>
</dbReference>
<keyword evidence="3" id="KW-1185">Reference proteome</keyword>
<dbReference type="Proteomes" id="UP000184368">
    <property type="component" value="Unassembled WGS sequence"/>
</dbReference>
<feature type="domain" description="3-beta hydroxysteroid dehydrogenase/isomerase" evidence="1">
    <location>
        <begin position="2"/>
        <end position="224"/>
    </location>
</feature>
<proteinExistence type="predicted"/>
<evidence type="ECO:0000313" key="3">
    <source>
        <dbReference type="Proteomes" id="UP000184368"/>
    </source>
</evidence>
<organism evidence="2 3">
    <name type="scientific">Cnuella takakiae</name>
    <dbReference type="NCBI Taxonomy" id="1302690"/>
    <lineage>
        <taxon>Bacteria</taxon>
        <taxon>Pseudomonadati</taxon>
        <taxon>Bacteroidota</taxon>
        <taxon>Chitinophagia</taxon>
        <taxon>Chitinophagales</taxon>
        <taxon>Chitinophagaceae</taxon>
        <taxon>Cnuella</taxon>
    </lineage>
</organism>
<dbReference type="InterPro" id="IPR051783">
    <property type="entry name" value="NAD(P)-dependent_oxidoreduct"/>
</dbReference>
<evidence type="ECO:0000259" key="1">
    <source>
        <dbReference type="Pfam" id="PF01073"/>
    </source>
</evidence>
<protein>
    <submittedName>
        <fullName evidence="2">Nucleoside-diphosphate-sugar epimerase</fullName>
    </submittedName>
</protein>
<dbReference type="InterPro" id="IPR036291">
    <property type="entry name" value="NAD(P)-bd_dom_sf"/>
</dbReference>
<gene>
    <name evidence="2" type="ORF">SAMN05444008_110119</name>
</gene>
<name>A0A1M5D8A9_9BACT</name>
<dbReference type="GO" id="GO:0016616">
    <property type="term" value="F:oxidoreductase activity, acting on the CH-OH group of donors, NAD or NADP as acceptor"/>
    <property type="evidence" value="ECO:0007669"/>
    <property type="project" value="InterPro"/>
</dbReference>
<accession>A0A1M5D8A9</accession>
<dbReference type="PANTHER" id="PTHR48079:SF6">
    <property type="entry name" value="NAD(P)-BINDING DOMAIN-CONTAINING PROTEIN-RELATED"/>
    <property type="match status" value="1"/>
</dbReference>
<dbReference type="GO" id="GO:0004029">
    <property type="term" value="F:aldehyde dehydrogenase (NAD+) activity"/>
    <property type="evidence" value="ECO:0007669"/>
    <property type="project" value="TreeGrafter"/>
</dbReference>
<evidence type="ECO:0000313" key="2">
    <source>
        <dbReference type="EMBL" id="SHF63263.1"/>
    </source>
</evidence>
<dbReference type="STRING" id="1302690.BUE76_20880"/>
<dbReference type="SUPFAM" id="SSF51735">
    <property type="entry name" value="NAD(P)-binding Rossmann-fold domains"/>
    <property type="match status" value="1"/>
</dbReference>
<sequence length="330" mass="35898">MTGGTGFLGVYILQSLVQTGIGVRAIRRSDALPFYLPRAIAEQVEWVPGDVLDVVSLEEAMEGIDAVIHSAAVVSFHSSDRQLLQQVNVEGTANVVNMAIERGVRRLVHISSVAALGRSVKAETVNEEKKWTDSKRNTAYAISKHGAEMEVWRGFAEGLEGVILNPSTILGFGNWHQSSCAIFKNAYQEFPWYTNGVNGFVGVEDVAQAAVQALLSDLHGKRFIVSADDLSFRNLLHLIADGFGKKRPAQNATPLLAGLAWRLEALKAMLSGKKPLLTSETARIAQSQTRFENSALLQALPGFTYTPLPVVIERAAAQYLQALNDGRLSL</sequence>
<dbReference type="GO" id="GO:0006694">
    <property type="term" value="P:steroid biosynthetic process"/>
    <property type="evidence" value="ECO:0007669"/>
    <property type="project" value="InterPro"/>
</dbReference>
<dbReference type="Pfam" id="PF01073">
    <property type="entry name" value="3Beta_HSD"/>
    <property type="match status" value="1"/>
</dbReference>
<dbReference type="AlphaFoldDB" id="A0A1M5D8A9"/>
<dbReference type="PANTHER" id="PTHR48079">
    <property type="entry name" value="PROTEIN YEEZ"/>
    <property type="match status" value="1"/>
</dbReference>
<dbReference type="EMBL" id="FQUO01000010">
    <property type="protein sequence ID" value="SHF63263.1"/>
    <property type="molecule type" value="Genomic_DNA"/>
</dbReference>
<dbReference type="InterPro" id="IPR002225">
    <property type="entry name" value="3Beta_OHSteriod_DH/Estase"/>
</dbReference>
<reference evidence="2 3" key="1">
    <citation type="submission" date="2016-11" db="EMBL/GenBank/DDBJ databases">
        <authorList>
            <person name="Jaros S."/>
            <person name="Januszkiewicz K."/>
            <person name="Wedrychowicz H."/>
        </authorList>
    </citation>
    <scope>NUCLEOTIDE SEQUENCE [LARGE SCALE GENOMIC DNA]</scope>
    <source>
        <strain evidence="2 3">DSM 26897</strain>
    </source>
</reference>
<dbReference type="GO" id="GO:0005737">
    <property type="term" value="C:cytoplasm"/>
    <property type="evidence" value="ECO:0007669"/>
    <property type="project" value="TreeGrafter"/>
</dbReference>